<keyword evidence="1" id="KW-0732">Signal</keyword>
<feature type="chain" id="PRO_5041395904" evidence="1">
    <location>
        <begin position="21"/>
        <end position="87"/>
    </location>
</feature>
<comment type="caution">
    <text evidence="2">The sequence shown here is derived from an EMBL/GenBank/DDBJ whole genome shotgun (WGS) entry which is preliminary data.</text>
</comment>
<proteinExistence type="predicted"/>
<name>A0AA36GTZ3_CYLNA</name>
<dbReference type="EMBL" id="CATQJL010000223">
    <property type="protein sequence ID" value="CAJ0598152.1"/>
    <property type="molecule type" value="Genomic_DNA"/>
</dbReference>
<dbReference type="Proteomes" id="UP001176961">
    <property type="component" value="Unassembled WGS sequence"/>
</dbReference>
<reference evidence="2" key="1">
    <citation type="submission" date="2023-07" db="EMBL/GenBank/DDBJ databases">
        <authorList>
            <consortium name="CYATHOMIX"/>
        </authorList>
    </citation>
    <scope>NUCLEOTIDE SEQUENCE</scope>
    <source>
        <strain evidence="2">N/A</strain>
    </source>
</reference>
<keyword evidence="3" id="KW-1185">Reference proteome</keyword>
<organism evidence="2 3">
    <name type="scientific">Cylicocyclus nassatus</name>
    <name type="common">Nematode worm</name>
    <dbReference type="NCBI Taxonomy" id="53992"/>
    <lineage>
        <taxon>Eukaryota</taxon>
        <taxon>Metazoa</taxon>
        <taxon>Ecdysozoa</taxon>
        <taxon>Nematoda</taxon>
        <taxon>Chromadorea</taxon>
        <taxon>Rhabditida</taxon>
        <taxon>Rhabditina</taxon>
        <taxon>Rhabditomorpha</taxon>
        <taxon>Strongyloidea</taxon>
        <taxon>Strongylidae</taxon>
        <taxon>Cylicocyclus</taxon>
    </lineage>
</organism>
<evidence type="ECO:0000313" key="3">
    <source>
        <dbReference type="Proteomes" id="UP001176961"/>
    </source>
</evidence>
<feature type="signal peptide" evidence="1">
    <location>
        <begin position="1"/>
        <end position="20"/>
    </location>
</feature>
<dbReference type="AlphaFoldDB" id="A0AA36GTZ3"/>
<protein>
    <submittedName>
        <fullName evidence="2">Uncharacterized protein</fullName>
    </submittedName>
</protein>
<accession>A0AA36GTZ3</accession>
<sequence length="87" mass="10725">MLLHHLLPFVFLLFASGVNGIIRYWPLEPICEETPRDLLDWYGVRYVTGTDGRPIVYYFEDSYESYEEKYWEYLETALWELLWNWRH</sequence>
<evidence type="ECO:0000313" key="2">
    <source>
        <dbReference type="EMBL" id="CAJ0598152.1"/>
    </source>
</evidence>
<gene>
    <name evidence="2" type="ORF">CYNAS_LOCUS10135</name>
</gene>
<evidence type="ECO:0000256" key="1">
    <source>
        <dbReference type="SAM" id="SignalP"/>
    </source>
</evidence>